<dbReference type="OrthoDB" id="7417618at2759"/>
<dbReference type="Proteomes" id="UP000691718">
    <property type="component" value="Unassembled WGS sequence"/>
</dbReference>
<dbReference type="EMBL" id="CAJQZP010001558">
    <property type="protein sequence ID" value="CAG5054226.1"/>
    <property type="molecule type" value="Genomic_DNA"/>
</dbReference>
<name>A0A8S3YBP6_PARAO</name>
<evidence type="ECO:0000313" key="2">
    <source>
        <dbReference type="EMBL" id="CAG5054226.1"/>
    </source>
</evidence>
<dbReference type="AlphaFoldDB" id="A0A8S3YBP6"/>
<sequence length="97" mass="11846">MEVIECMLENMQKEIKQQKIDLLEMKEDIKTAINNNINDKFRSLEIKNERIEKKLEEHSSAIKNLERYTRRKNLIIFRVEEREKSYHDLEKIILDII</sequence>
<comment type="caution">
    <text evidence="2">The sequence shown here is derived from an EMBL/GenBank/DDBJ whole genome shotgun (WGS) entry which is preliminary data.</text>
</comment>
<accession>A0A8S3YBP6</accession>
<proteinExistence type="predicted"/>
<protein>
    <submittedName>
        <fullName evidence="2">(apollo) hypothetical protein</fullName>
    </submittedName>
</protein>
<organism evidence="2 3">
    <name type="scientific">Parnassius apollo</name>
    <name type="common">Apollo butterfly</name>
    <name type="synonym">Papilio apollo</name>
    <dbReference type="NCBI Taxonomy" id="110799"/>
    <lineage>
        <taxon>Eukaryota</taxon>
        <taxon>Metazoa</taxon>
        <taxon>Ecdysozoa</taxon>
        <taxon>Arthropoda</taxon>
        <taxon>Hexapoda</taxon>
        <taxon>Insecta</taxon>
        <taxon>Pterygota</taxon>
        <taxon>Neoptera</taxon>
        <taxon>Endopterygota</taxon>
        <taxon>Lepidoptera</taxon>
        <taxon>Glossata</taxon>
        <taxon>Ditrysia</taxon>
        <taxon>Papilionoidea</taxon>
        <taxon>Papilionidae</taxon>
        <taxon>Parnassiinae</taxon>
        <taxon>Parnassini</taxon>
        <taxon>Parnassius</taxon>
        <taxon>Parnassius</taxon>
    </lineage>
</organism>
<feature type="coiled-coil region" evidence="1">
    <location>
        <begin position="1"/>
        <end position="71"/>
    </location>
</feature>
<gene>
    <name evidence="2" type="ORF">PAPOLLO_LOCUS25895</name>
</gene>
<evidence type="ECO:0000256" key="1">
    <source>
        <dbReference type="SAM" id="Coils"/>
    </source>
</evidence>
<keyword evidence="1" id="KW-0175">Coiled coil</keyword>
<evidence type="ECO:0000313" key="3">
    <source>
        <dbReference type="Proteomes" id="UP000691718"/>
    </source>
</evidence>
<reference evidence="2" key="1">
    <citation type="submission" date="2021-04" db="EMBL/GenBank/DDBJ databases">
        <authorList>
            <person name="Tunstrom K."/>
        </authorList>
    </citation>
    <scope>NUCLEOTIDE SEQUENCE</scope>
</reference>
<keyword evidence="3" id="KW-1185">Reference proteome</keyword>